<gene>
    <name evidence="1" type="ORF">AsAng_0053140</name>
</gene>
<protein>
    <submittedName>
        <fullName evidence="1">Uncharacterized protein</fullName>
    </submittedName>
</protein>
<dbReference type="EMBL" id="AP026867">
    <property type="protein sequence ID" value="BDS14534.1"/>
    <property type="molecule type" value="Genomic_DNA"/>
</dbReference>
<dbReference type="AlphaFoldDB" id="A0A915YJU9"/>
<proteinExistence type="predicted"/>
<accession>A0A915YJU9</accession>
<name>A0A915YJU9_9BACT</name>
<evidence type="ECO:0000313" key="1">
    <source>
        <dbReference type="EMBL" id="BDS14534.1"/>
    </source>
</evidence>
<reference evidence="1" key="1">
    <citation type="submission" date="2022-09" db="EMBL/GenBank/DDBJ databases">
        <title>Aureispira anguillicida sp. nov., isolated from Leptocephalus of Japanese eel Anguilla japonica.</title>
        <authorList>
            <person name="Yuasa K."/>
            <person name="Mekata T."/>
            <person name="Ikunari K."/>
        </authorList>
    </citation>
    <scope>NUCLEOTIDE SEQUENCE</scope>
    <source>
        <strain evidence="1">EL160426</strain>
    </source>
</reference>
<keyword evidence="2" id="KW-1185">Reference proteome</keyword>
<dbReference type="Proteomes" id="UP001060919">
    <property type="component" value="Chromosome"/>
</dbReference>
<evidence type="ECO:0000313" key="2">
    <source>
        <dbReference type="Proteomes" id="UP001060919"/>
    </source>
</evidence>
<dbReference type="KEGG" id="aup:AsAng_0053140"/>
<organism evidence="1 2">
    <name type="scientific">Aureispira anguillae</name>
    <dbReference type="NCBI Taxonomy" id="2864201"/>
    <lineage>
        <taxon>Bacteria</taxon>
        <taxon>Pseudomonadati</taxon>
        <taxon>Bacteroidota</taxon>
        <taxon>Saprospiria</taxon>
        <taxon>Saprospirales</taxon>
        <taxon>Saprospiraceae</taxon>
        <taxon>Aureispira</taxon>
    </lineage>
</organism>
<dbReference type="RefSeq" id="WP_264789748.1">
    <property type="nucleotide sequence ID" value="NZ_AP026867.1"/>
</dbReference>
<sequence>MKTPILFFILLLAFNHGLIATPSICKKVNFNNSEKKTEPLLMRKWVNGEIYIDLKIDGSFYAKLDQSNLIEGIWAMSKDQKKLILKEEQMLEGKGKSFKVEYTIVAISSHNMVLQNQEGEELLFITSELALSRLLSQKWVFEQGYIDLNPLGTFEASINHHDISGKWGFSSEIESKKTLKLVQIDSKTQEVFFNKTYQLISLTHNKLVMLDPTGNIIQLFSKPKHKLN</sequence>